<evidence type="ECO:0000256" key="1">
    <source>
        <dbReference type="ARBA" id="ARBA00004141"/>
    </source>
</evidence>
<evidence type="ECO:0000313" key="12">
    <source>
        <dbReference type="EMBL" id="PIR90904.1"/>
    </source>
</evidence>
<evidence type="ECO:0000313" key="13">
    <source>
        <dbReference type="Proteomes" id="UP000230882"/>
    </source>
</evidence>
<keyword evidence="6" id="KW-0915">Sodium</keyword>
<dbReference type="InterPro" id="IPR006153">
    <property type="entry name" value="Cation/H_exchanger_TM"/>
</dbReference>
<evidence type="ECO:0000256" key="2">
    <source>
        <dbReference type="ARBA" id="ARBA00022448"/>
    </source>
</evidence>
<accession>A0A2H0UVL4</accession>
<dbReference type="Proteomes" id="UP000230882">
    <property type="component" value="Unassembled WGS sequence"/>
</dbReference>
<evidence type="ECO:0000256" key="3">
    <source>
        <dbReference type="ARBA" id="ARBA00022449"/>
    </source>
</evidence>
<dbReference type="Pfam" id="PF00999">
    <property type="entry name" value="Na_H_Exchanger"/>
    <property type="match status" value="1"/>
</dbReference>
<dbReference type="GO" id="GO:1902600">
    <property type="term" value="P:proton transmembrane transport"/>
    <property type="evidence" value="ECO:0007669"/>
    <property type="project" value="InterPro"/>
</dbReference>
<comment type="caution">
    <text evidence="12">The sequence shown here is derived from an EMBL/GenBank/DDBJ whole genome shotgun (WGS) entry which is preliminary data.</text>
</comment>
<feature type="transmembrane region" description="Helical" evidence="10">
    <location>
        <begin position="209"/>
        <end position="228"/>
    </location>
</feature>
<gene>
    <name evidence="12" type="ORF">COU02_01715</name>
</gene>
<keyword evidence="5 10" id="KW-1133">Transmembrane helix</keyword>
<keyword evidence="8 10" id="KW-0472">Membrane</keyword>
<evidence type="ECO:0000256" key="5">
    <source>
        <dbReference type="ARBA" id="ARBA00022989"/>
    </source>
</evidence>
<evidence type="ECO:0000256" key="4">
    <source>
        <dbReference type="ARBA" id="ARBA00022692"/>
    </source>
</evidence>
<feature type="transmembrane region" description="Helical" evidence="10">
    <location>
        <begin position="109"/>
        <end position="129"/>
    </location>
</feature>
<evidence type="ECO:0000256" key="10">
    <source>
        <dbReference type="SAM" id="Phobius"/>
    </source>
</evidence>
<dbReference type="GO" id="GO:0016020">
    <property type="term" value="C:membrane"/>
    <property type="evidence" value="ECO:0007669"/>
    <property type="project" value="UniProtKB-SubCell"/>
</dbReference>
<keyword evidence="9" id="KW-0739">Sodium transport</keyword>
<reference evidence="13" key="1">
    <citation type="submission" date="2017-09" db="EMBL/GenBank/DDBJ databases">
        <title>Depth-based differentiation of microbial function through sediment-hosted aquifers and enrichment of novel symbionts in the deep terrestrial subsurface.</title>
        <authorList>
            <person name="Probst A.J."/>
            <person name="Ladd B."/>
            <person name="Jarett J.K."/>
            <person name="Geller-Mcgrath D.E."/>
            <person name="Sieber C.M.K."/>
            <person name="Emerson J.B."/>
            <person name="Anantharaman K."/>
            <person name="Thomas B.C."/>
            <person name="Malmstrom R."/>
            <person name="Stieglmeier M."/>
            <person name="Klingl A."/>
            <person name="Woyke T."/>
            <person name="Ryan C.M."/>
            <person name="Banfield J.F."/>
        </authorList>
    </citation>
    <scope>NUCLEOTIDE SEQUENCE [LARGE SCALE GENOMIC DNA]</scope>
</reference>
<proteinExistence type="predicted"/>
<evidence type="ECO:0000256" key="6">
    <source>
        <dbReference type="ARBA" id="ARBA00023053"/>
    </source>
</evidence>
<dbReference type="GO" id="GO:0015297">
    <property type="term" value="F:antiporter activity"/>
    <property type="evidence" value="ECO:0007669"/>
    <property type="project" value="UniProtKB-KW"/>
</dbReference>
<keyword evidence="7" id="KW-0406">Ion transport</keyword>
<dbReference type="PANTHER" id="PTHR43562:SF3">
    <property type="entry name" value="SODIUM ION_PROTON EXCHANGER (EUROFUNG)"/>
    <property type="match status" value="1"/>
</dbReference>
<evidence type="ECO:0000259" key="11">
    <source>
        <dbReference type="Pfam" id="PF00999"/>
    </source>
</evidence>
<keyword evidence="4 10" id="KW-0812">Transmembrane</keyword>
<name>A0A2H0UVL4_9BACT</name>
<feature type="transmembrane region" description="Helical" evidence="10">
    <location>
        <begin position="36"/>
        <end position="57"/>
    </location>
</feature>
<feature type="transmembrane region" description="Helical" evidence="10">
    <location>
        <begin position="354"/>
        <end position="378"/>
    </location>
</feature>
<dbReference type="Gene3D" id="1.20.1530.20">
    <property type="match status" value="1"/>
</dbReference>
<feature type="transmembrane region" description="Helical" evidence="10">
    <location>
        <begin position="173"/>
        <end position="197"/>
    </location>
</feature>
<keyword evidence="3" id="KW-0050">Antiport</keyword>
<evidence type="ECO:0000256" key="8">
    <source>
        <dbReference type="ARBA" id="ARBA00023136"/>
    </source>
</evidence>
<feature type="domain" description="Cation/H+ exchanger transmembrane" evidence="11">
    <location>
        <begin position="22"/>
        <end position="409"/>
    </location>
</feature>
<feature type="transmembrane region" description="Helical" evidence="10">
    <location>
        <begin position="384"/>
        <end position="403"/>
    </location>
</feature>
<dbReference type="EMBL" id="PFAU01000041">
    <property type="protein sequence ID" value="PIR90904.1"/>
    <property type="molecule type" value="Genomic_DNA"/>
</dbReference>
<evidence type="ECO:0000256" key="9">
    <source>
        <dbReference type="ARBA" id="ARBA00023201"/>
    </source>
</evidence>
<keyword evidence="2" id="KW-0813">Transport</keyword>
<dbReference type="GO" id="GO:0006814">
    <property type="term" value="P:sodium ion transport"/>
    <property type="evidence" value="ECO:0007669"/>
    <property type="project" value="UniProtKB-KW"/>
</dbReference>
<dbReference type="InterPro" id="IPR038770">
    <property type="entry name" value="Na+/solute_symporter_sf"/>
</dbReference>
<dbReference type="AlphaFoldDB" id="A0A2H0UVL4"/>
<feature type="transmembrane region" description="Helical" evidence="10">
    <location>
        <begin position="6"/>
        <end position="24"/>
    </location>
</feature>
<comment type="subcellular location">
    <subcellularLocation>
        <location evidence="1">Membrane</location>
        <topology evidence="1">Multi-pass membrane protein</topology>
    </subcellularLocation>
</comment>
<sequence>MGFEVYFKFILTLALVLIAARIGGELAERYFKQPSVLGEVLAGVIISPFALGGLIFRGDPIILNFATIKGAFGLSEFHAMEVISQIAVIILLFVAGVKTDVRLFLKHGITGAMVAIGGVILPFCFGYLATMMLCPEIKVQGWLFMGAVLTATSIALTVRILMDVKKLHTAEGAIILVAAVIDDILGILCFSIVASVAKTGRVDISHATQIIVLGFAIWFALLLIGVKFNKYISKYLLNPFKDSGTMPIFALIIGLLIAYLVTLVDLHPVVGAYVAGLMFAATKEKEEIIEKTMPIMMFLSPFFFCYLGMQVNVWLMVGAPVIATILIVLAIIGKIIGCFIPAKFVGKLTTNRAMIVGVGMVPRAEVGLIIAGAGFLSGAINRELFGAVVAVCLVTTLITPLMIKPLLAKENLY</sequence>
<protein>
    <submittedName>
        <fullName evidence="12">Cation:proton antiporter</fullName>
    </submittedName>
</protein>
<feature type="transmembrane region" description="Helical" evidence="10">
    <location>
        <begin position="77"/>
        <end position="97"/>
    </location>
</feature>
<dbReference type="PANTHER" id="PTHR43562">
    <property type="entry name" value="NAPA-TYPE SODIUM/HYDROGEN ANTIPORTER"/>
    <property type="match status" value="1"/>
</dbReference>
<organism evidence="12 13">
    <name type="scientific">bacterium (Candidatus Gribaldobacteria) CG10_big_fil_rev_8_21_14_0_10_37_46</name>
    <dbReference type="NCBI Taxonomy" id="2014276"/>
    <lineage>
        <taxon>Bacteria</taxon>
        <taxon>Candidatus Gribaldobacteria</taxon>
    </lineage>
</organism>
<feature type="transmembrane region" description="Helical" evidence="10">
    <location>
        <begin position="141"/>
        <end position="161"/>
    </location>
</feature>
<evidence type="ECO:0000256" key="7">
    <source>
        <dbReference type="ARBA" id="ARBA00023065"/>
    </source>
</evidence>
<feature type="transmembrane region" description="Helical" evidence="10">
    <location>
        <begin position="321"/>
        <end position="342"/>
    </location>
</feature>
<feature type="transmembrane region" description="Helical" evidence="10">
    <location>
        <begin position="240"/>
        <end position="260"/>
    </location>
</feature>